<comment type="caution">
    <text evidence="3">The sequence shown here is derived from an EMBL/GenBank/DDBJ whole genome shotgun (WGS) entry which is preliminary data.</text>
</comment>
<evidence type="ECO:0000256" key="1">
    <source>
        <dbReference type="ARBA" id="ARBA00023125"/>
    </source>
</evidence>
<dbReference type="InterPro" id="IPR001387">
    <property type="entry name" value="Cro/C1-type_HTH"/>
</dbReference>
<evidence type="ECO:0000259" key="2">
    <source>
        <dbReference type="PROSITE" id="PS50943"/>
    </source>
</evidence>
<evidence type="ECO:0000313" key="4">
    <source>
        <dbReference type="Proteomes" id="UP000621670"/>
    </source>
</evidence>
<dbReference type="RefSeq" id="WP_166134077.1">
    <property type="nucleotide sequence ID" value="NZ_JAAOBY010000002.1"/>
</dbReference>
<keyword evidence="4" id="KW-1185">Reference proteome</keyword>
<dbReference type="EMBL" id="JACRUM010000002">
    <property type="protein sequence ID" value="MBC5862844.1"/>
    <property type="molecule type" value="Genomic_DNA"/>
</dbReference>
<dbReference type="PROSITE" id="PS50943">
    <property type="entry name" value="HTH_CROC1"/>
    <property type="match status" value="1"/>
</dbReference>
<keyword evidence="1" id="KW-0238">DNA-binding</keyword>
<evidence type="ECO:0000313" key="3">
    <source>
        <dbReference type="EMBL" id="MBC5862844.1"/>
    </source>
</evidence>
<dbReference type="PANTHER" id="PTHR46558">
    <property type="entry name" value="TRACRIPTIONAL REGULATORY PROTEIN-RELATED-RELATED"/>
    <property type="match status" value="1"/>
</dbReference>
<protein>
    <submittedName>
        <fullName evidence="3">Helix-turn-helix transcriptional regulator</fullName>
    </submittedName>
</protein>
<sequence length="112" mass="12954">MRDFKGILYYMIGNRIKSLRTERSLSQEDLSLHLNLSRASISNIELGRHQIPLFLLYELSLFFKIGIYDLIPSNEEIQSNLNSNNPELSKILDTQNLDLSQKESLENILNSI</sequence>
<dbReference type="PANTHER" id="PTHR46558:SF4">
    <property type="entry name" value="DNA-BIDING PHAGE PROTEIN"/>
    <property type="match status" value="1"/>
</dbReference>
<gene>
    <name evidence="3" type="ORF">H8R26_05360</name>
</gene>
<dbReference type="Pfam" id="PF12844">
    <property type="entry name" value="HTH_19"/>
    <property type="match status" value="1"/>
</dbReference>
<dbReference type="InterPro" id="IPR010982">
    <property type="entry name" value="Lambda_DNA-bd_dom_sf"/>
</dbReference>
<dbReference type="CDD" id="cd00093">
    <property type="entry name" value="HTH_XRE"/>
    <property type="match status" value="1"/>
</dbReference>
<proteinExistence type="predicted"/>
<dbReference type="SUPFAM" id="SSF47413">
    <property type="entry name" value="lambda repressor-like DNA-binding domains"/>
    <property type="match status" value="1"/>
</dbReference>
<organism evidence="3 4">
    <name type="scientific">Flavobacterium turcicum</name>
    <dbReference type="NCBI Taxonomy" id="2764718"/>
    <lineage>
        <taxon>Bacteria</taxon>
        <taxon>Pseudomonadati</taxon>
        <taxon>Bacteroidota</taxon>
        <taxon>Flavobacteriia</taxon>
        <taxon>Flavobacteriales</taxon>
        <taxon>Flavobacteriaceae</taxon>
        <taxon>Flavobacterium</taxon>
    </lineage>
</organism>
<dbReference type="SMART" id="SM00530">
    <property type="entry name" value="HTH_XRE"/>
    <property type="match status" value="1"/>
</dbReference>
<dbReference type="Gene3D" id="1.10.260.40">
    <property type="entry name" value="lambda repressor-like DNA-binding domains"/>
    <property type="match status" value="1"/>
</dbReference>
<feature type="domain" description="HTH cro/C1-type" evidence="2">
    <location>
        <begin position="16"/>
        <end position="70"/>
    </location>
</feature>
<reference evidence="3 4" key="1">
    <citation type="submission" date="2020-08" db="EMBL/GenBank/DDBJ databases">
        <title>Description of novel Flavobacterium F-400 isolate.</title>
        <authorList>
            <person name="Saticioglu I."/>
            <person name="Duman M."/>
            <person name="Altun S."/>
        </authorList>
    </citation>
    <scope>NUCLEOTIDE SEQUENCE [LARGE SCALE GENOMIC DNA]</scope>
    <source>
        <strain evidence="3 4">F-400</strain>
    </source>
</reference>
<dbReference type="Proteomes" id="UP000621670">
    <property type="component" value="Unassembled WGS sequence"/>
</dbReference>
<accession>A0ABR7JEB7</accession>
<name>A0ABR7JEB7_9FLAO</name>